<protein>
    <submittedName>
        <fullName evidence="9">Putative electron transport protein YccM</fullName>
    </submittedName>
</protein>
<feature type="transmembrane region" description="Helical" evidence="7">
    <location>
        <begin position="72"/>
        <end position="90"/>
    </location>
</feature>
<dbReference type="OrthoDB" id="9806398at2"/>
<evidence type="ECO:0000259" key="8">
    <source>
        <dbReference type="PROSITE" id="PS51379"/>
    </source>
</evidence>
<dbReference type="GO" id="GO:0046872">
    <property type="term" value="F:metal ion binding"/>
    <property type="evidence" value="ECO:0007669"/>
    <property type="project" value="UniProtKB-KW"/>
</dbReference>
<dbReference type="Pfam" id="PF13237">
    <property type="entry name" value="Fer4_10"/>
    <property type="match status" value="1"/>
</dbReference>
<dbReference type="EMBL" id="LWAE01000002">
    <property type="protein sequence ID" value="KZL92966.1"/>
    <property type="molecule type" value="Genomic_DNA"/>
</dbReference>
<dbReference type="InterPro" id="IPR007329">
    <property type="entry name" value="FMN-bd"/>
</dbReference>
<evidence type="ECO:0000256" key="3">
    <source>
        <dbReference type="ARBA" id="ARBA00022723"/>
    </source>
</evidence>
<reference evidence="9 10" key="1">
    <citation type="submission" date="2016-04" db="EMBL/GenBank/DDBJ databases">
        <title>Genome sequence of Clostridium magnum DSM 2767.</title>
        <authorList>
            <person name="Poehlein A."/>
            <person name="Uhlig R."/>
            <person name="Fischer R."/>
            <person name="Bahl H."/>
            <person name="Daniel R."/>
        </authorList>
    </citation>
    <scope>NUCLEOTIDE SEQUENCE [LARGE SCALE GENOMIC DNA]</scope>
    <source>
        <strain evidence="9 10">DSM 2767</strain>
    </source>
</reference>
<gene>
    <name evidence="9" type="primary">yccM_7</name>
    <name evidence="9" type="ORF">CLMAG_27800</name>
</gene>
<evidence type="ECO:0000313" key="9">
    <source>
        <dbReference type="EMBL" id="KZL92966.1"/>
    </source>
</evidence>
<feature type="domain" description="4Fe-4S ferredoxin-type" evidence="8">
    <location>
        <begin position="194"/>
        <end position="222"/>
    </location>
</feature>
<keyword evidence="7" id="KW-1133">Transmembrane helix</keyword>
<keyword evidence="5" id="KW-0408">Iron</keyword>
<dbReference type="InterPro" id="IPR051684">
    <property type="entry name" value="Electron_Trans/Redox"/>
</dbReference>
<dbReference type="PANTHER" id="PTHR30176">
    <property type="entry name" value="FERREDOXIN-TYPE PROTEIN NAPH"/>
    <property type="match status" value="1"/>
</dbReference>
<feature type="transmembrane region" description="Helical" evidence="7">
    <location>
        <begin position="13"/>
        <end position="34"/>
    </location>
</feature>
<dbReference type="Gene3D" id="3.90.1010.20">
    <property type="match status" value="1"/>
</dbReference>
<feature type="transmembrane region" description="Helical" evidence="7">
    <location>
        <begin position="257"/>
        <end position="277"/>
    </location>
</feature>
<dbReference type="SUPFAM" id="SSF54862">
    <property type="entry name" value="4Fe-4S ferredoxins"/>
    <property type="match status" value="1"/>
</dbReference>
<keyword evidence="7" id="KW-0472">Membrane</keyword>
<keyword evidence="7" id="KW-0812">Transmembrane</keyword>
<dbReference type="Pfam" id="PF12801">
    <property type="entry name" value="Fer4_5"/>
    <property type="match status" value="2"/>
</dbReference>
<evidence type="ECO:0000256" key="5">
    <source>
        <dbReference type="ARBA" id="ARBA00023004"/>
    </source>
</evidence>
<evidence type="ECO:0000256" key="6">
    <source>
        <dbReference type="ARBA" id="ARBA00023014"/>
    </source>
</evidence>
<feature type="transmembrane region" description="Helical" evidence="7">
    <location>
        <begin position="110"/>
        <end position="127"/>
    </location>
</feature>
<keyword evidence="1" id="KW-0813">Transport</keyword>
<dbReference type="InterPro" id="IPR017900">
    <property type="entry name" value="4Fe4S_Fe_S_CS"/>
</dbReference>
<dbReference type="InterPro" id="IPR017896">
    <property type="entry name" value="4Fe4S_Fe-S-bd"/>
</dbReference>
<dbReference type="AlphaFoldDB" id="A0A161XEU3"/>
<dbReference type="GO" id="GO:0051539">
    <property type="term" value="F:4 iron, 4 sulfur cluster binding"/>
    <property type="evidence" value="ECO:0007669"/>
    <property type="project" value="UniProtKB-KW"/>
</dbReference>
<dbReference type="GO" id="GO:0010181">
    <property type="term" value="F:FMN binding"/>
    <property type="evidence" value="ECO:0007669"/>
    <property type="project" value="InterPro"/>
</dbReference>
<sequence>MELRVKVLKVVRFVVQVMSFIFLCGMFNLTFSGLRKIFDMIIHGRFSSDVFLAYSLEILPVILLTIVMGRFFCGWMCAFGTLNDFIFLFCKKIFKFRMKLSEKVDHTMKFIKYILLFDIIVFMWILNDTSLEILNPWVAFAQMNKFPTSIKKYPLAFLVLAFIIFGSMFIERFFCRYLCPLGAVLAIMSKIKLLKIKVDERKCDKCKLCANNCPMKIDIDGISAMKSGECIGCLKCFNNCKKNNSELIIFGVEINRINYILISLVIFISLYWTSILLNSEENKTTQNNASTESFVMDSSQETGDGNGDNVNLNNSEVSSRINNLSSRHYHDGIYTGVSEGYSPGLTVSVTIRSGKITDIKVISHNETRGYYEEPFRLIPKEIISSDSLKVDAVSGATLSSEGIINAVASALKKAER</sequence>
<evidence type="ECO:0000313" key="10">
    <source>
        <dbReference type="Proteomes" id="UP000076603"/>
    </source>
</evidence>
<dbReference type="RefSeq" id="WP_066622842.1">
    <property type="nucleotide sequence ID" value="NZ_FQXL01000049.1"/>
</dbReference>
<comment type="caution">
    <text evidence="9">The sequence shown here is derived from an EMBL/GenBank/DDBJ whole genome shotgun (WGS) entry which is preliminary data.</text>
</comment>
<dbReference type="Pfam" id="PF04205">
    <property type="entry name" value="FMN_bind"/>
    <property type="match status" value="1"/>
</dbReference>
<dbReference type="Gene3D" id="3.30.70.20">
    <property type="match status" value="1"/>
</dbReference>
<keyword evidence="6" id="KW-0411">Iron-sulfur</keyword>
<dbReference type="PATRIC" id="fig|1121326.3.peg.2794"/>
<feature type="transmembrane region" description="Helical" evidence="7">
    <location>
        <begin position="153"/>
        <end position="170"/>
    </location>
</feature>
<dbReference type="PANTHER" id="PTHR30176:SF3">
    <property type="entry name" value="FERREDOXIN-TYPE PROTEIN NAPH"/>
    <property type="match status" value="1"/>
</dbReference>
<evidence type="ECO:0000256" key="4">
    <source>
        <dbReference type="ARBA" id="ARBA00022982"/>
    </source>
</evidence>
<dbReference type="GO" id="GO:0005886">
    <property type="term" value="C:plasma membrane"/>
    <property type="evidence" value="ECO:0007669"/>
    <property type="project" value="TreeGrafter"/>
</dbReference>
<keyword evidence="10" id="KW-1185">Reference proteome</keyword>
<evidence type="ECO:0000256" key="2">
    <source>
        <dbReference type="ARBA" id="ARBA00022485"/>
    </source>
</evidence>
<name>A0A161XEU3_9CLOT</name>
<accession>A0A161XEU3</accession>
<keyword evidence="3" id="KW-0479">Metal-binding</keyword>
<dbReference type="PROSITE" id="PS51379">
    <property type="entry name" value="4FE4S_FER_2"/>
    <property type="match status" value="1"/>
</dbReference>
<evidence type="ECO:0000256" key="7">
    <source>
        <dbReference type="SAM" id="Phobius"/>
    </source>
</evidence>
<dbReference type="STRING" id="1121326.CLMAG_27800"/>
<organism evidence="9 10">
    <name type="scientific">Clostridium magnum DSM 2767</name>
    <dbReference type="NCBI Taxonomy" id="1121326"/>
    <lineage>
        <taxon>Bacteria</taxon>
        <taxon>Bacillati</taxon>
        <taxon>Bacillota</taxon>
        <taxon>Clostridia</taxon>
        <taxon>Eubacteriales</taxon>
        <taxon>Clostridiaceae</taxon>
        <taxon>Clostridium</taxon>
    </lineage>
</organism>
<keyword evidence="4" id="KW-0249">Electron transport</keyword>
<dbReference type="Proteomes" id="UP000076603">
    <property type="component" value="Unassembled WGS sequence"/>
</dbReference>
<dbReference type="PROSITE" id="PS00198">
    <property type="entry name" value="4FE4S_FER_1"/>
    <property type="match status" value="1"/>
</dbReference>
<keyword evidence="2" id="KW-0004">4Fe-4S</keyword>
<evidence type="ECO:0000256" key="1">
    <source>
        <dbReference type="ARBA" id="ARBA00022448"/>
    </source>
</evidence>
<proteinExistence type="predicted"/>
<dbReference type="SMART" id="SM00900">
    <property type="entry name" value="FMN_bind"/>
    <property type="match status" value="1"/>
</dbReference>